<dbReference type="InterPro" id="IPR018320">
    <property type="entry name" value="DNA_polymerase_1"/>
</dbReference>
<evidence type="ECO:0000256" key="12">
    <source>
        <dbReference type="ARBA" id="ARBA00023125"/>
    </source>
</evidence>
<dbReference type="InterPro" id="IPR008918">
    <property type="entry name" value="HhH2"/>
</dbReference>
<keyword evidence="7" id="KW-0540">Nuclease</keyword>
<dbReference type="SUPFAM" id="SSF47807">
    <property type="entry name" value="5' to 3' exonuclease, C-terminal subdomain"/>
    <property type="match status" value="1"/>
</dbReference>
<evidence type="ECO:0000256" key="16">
    <source>
        <dbReference type="RuleBase" id="RU004460"/>
    </source>
</evidence>
<evidence type="ECO:0000256" key="5">
    <source>
        <dbReference type="ARBA" id="ARBA00022695"/>
    </source>
</evidence>
<dbReference type="SMART" id="SM00475">
    <property type="entry name" value="53EXOc"/>
    <property type="match status" value="1"/>
</dbReference>
<dbReference type="Gene3D" id="1.10.150.20">
    <property type="entry name" value="5' to 3' exonuclease, C-terminal subdomain"/>
    <property type="match status" value="2"/>
</dbReference>
<dbReference type="PANTHER" id="PTHR10133:SF27">
    <property type="entry name" value="DNA POLYMERASE NU"/>
    <property type="match status" value="1"/>
</dbReference>
<dbReference type="FunFam" id="1.10.150.20:FF:000003">
    <property type="entry name" value="DNA polymerase I"/>
    <property type="match status" value="1"/>
</dbReference>
<evidence type="ECO:0000256" key="4">
    <source>
        <dbReference type="ARBA" id="ARBA00022679"/>
    </source>
</evidence>
<dbReference type="Gene3D" id="3.30.70.370">
    <property type="match status" value="1"/>
</dbReference>
<dbReference type="PRINTS" id="PR00868">
    <property type="entry name" value="DNAPOLI"/>
</dbReference>
<dbReference type="GO" id="GO:0008409">
    <property type="term" value="F:5'-3' exonuclease activity"/>
    <property type="evidence" value="ECO:0007669"/>
    <property type="project" value="InterPro"/>
</dbReference>
<keyword evidence="5 16" id="KW-0548">Nucleotidyltransferase</keyword>
<protein>
    <recommendedName>
        <fullName evidence="3 15">DNA polymerase I</fullName>
        <ecNumber evidence="2 15">2.7.7.7</ecNumber>
    </recommendedName>
</protein>
<dbReference type="SUPFAM" id="SSF56672">
    <property type="entry name" value="DNA/RNA polymerases"/>
    <property type="match status" value="1"/>
</dbReference>
<dbReference type="InterPro" id="IPR001098">
    <property type="entry name" value="DNA-dir_DNA_pol_A_palm_dom"/>
</dbReference>
<dbReference type="GO" id="GO:0006261">
    <property type="term" value="P:DNA-templated DNA replication"/>
    <property type="evidence" value="ECO:0007669"/>
    <property type="project" value="UniProtKB-UniRule"/>
</dbReference>
<accession>A0AA86T8T8</accession>
<dbReference type="AlphaFoldDB" id="A0AA86T8T8"/>
<comment type="similarity">
    <text evidence="1 16">Belongs to the DNA polymerase type-A family.</text>
</comment>
<dbReference type="Gene3D" id="1.20.1060.10">
    <property type="entry name" value="Taq DNA Polymerase, Chain T, domain 4"/>
    <property type="match status" value="1"/>
</dbReference>
<evidence type="ECO:0000256" key="3">
    <source>
        <dbReference type="ARBA" id="ARBA00020311"/>
    </source>
</evidence>
<evidence type="ECO:0000256" key="15">
    <source>
        <dbReference type="NCBIfam" id="TIGR00593"/>
    </source>
</evidence>
<dbReference type="KEGG" id="nti:DNFV4_04149"/>
<evidence type="ECO:0000313" key="22">
    <source>
        <dbReference type="Proteomes" id="UP001179121"/>
    </source>
</evidence>
<dbReference type="CDD" id="cd06140">
    <property type="entry name" value="DNA_polA_I_Bacillus_like_exo"/>
    <property type="match status" value="1"/>
</dbReference>
<feature type="coiled-coil region" evidence="17">
    <location>
        <begin position="505"/>
        <end position="535"/>
    </location>
</feature>
<dbReference type="PANTHER" id="PTHR10133">
    <property type="entry name" value="DNA POLYMERASE I"/>
    <property type="match status" value="1"/>
</dbReference>
<dbReference type="Gene3D" id="3.30.420.10">
    <property type="entry name" value="Ribonuclease H-like superfamily/Ribonuclease H"/>
    <property type="match status" value="1"/>
</dbReference>
<feature type="domain" description="5'-3' exonuclease" evidence="19">
    <location>
        <begin position="11"/>
        <end position="268"/>
    </location>
</feature>
<dbReference type="FunFam" id="1.10.150.20:FF:000002">
    <property type="entry name" value="DNA polymerase I"/>
    <property type="match status" value="1"/>
</dbReference>
<dbReference type="InterPro" id="IPR020045">
    <property type="entry name" value="DNA_polI_H3TH"/>
</dbReference>
<dbReference type="SUPFAM" id="SSF88723">
    <property type="entry name" value="PIN domain-like"/>
    <property type="match status" value="1"/>
</dbReference>
<dbReference type="EMBL" id="OX365700">
    <property type="protein sequence ID" value="CAI4033707.1"/>
    <property type="molecule type" value="Genomic_DNA"/>
</dbReference>
<evidence type="ECO:0000259" key="20">
    <source>
        <dbReference type="SMART" id="SM00482"/>
    </source>
</evidence>
<evidence type="ECO:0000256" key="9">
    <source>
        <dbReference type="ARBA" id="ARBA00022801"/>
    </source>
</evidence>
<evidence type="ECO:0000256" key="10">
    <source>
        <dbReference type="ARBA" id="ARBA00022839"/>
    </source>
</evidence>
<keyword evidence="22" id="KW-1185">Reference proteome</keyword>
<dbReference type="Pfam" id="PF00476">
    <property type="entry name" value="DNA_pol_A"/>
    <property type="match status" value="1"/>
</dbReference>
<dbReference type="InterPro" id="IPR002562">
    <property type="entry name" value="3'-5'_exonuclease_dom"/>
</dbReference>
<dbReference type="Pfam" id="PF01367">
    <property type="entry name" value="5_3_exonuc"/>
    <property type="match status" value="1"/>
</dbReference>
<evidence type="ECO:0000256" key="13">
    <source>
        <dbReference type="ARBA" id="ARBA00023204"/>
    </source>
</evidence>
<dbReference type="FunFam" id="1.20.1060.10:FF:000001">
    <property type="entry name" value="DNA polymerase I"/>
    <property type="match status" value="1"/>
</dbReference>
<evidence type="ECO:0000256" key="17">
    <source>
        <dbReference type="SAM" id="Coils"/>
    </source>
</evidence>
<dbReference type="InterPro" id="IPR012337">
    <property type="entry name" value="RNaseH-like_sf"/>
</dbReference>
<evidence type="ECO:0000256" key="2">
    <source>
        <dbReference type="ARBA" id="ARBA00012417"/>
    </source>
</evidence>
<keyword evidence="10" id="KW-0269">Exonuclease</keyword>
<dbReference type="Pfam" id="PF22619">
    <property type="entry name" value="DNA_polI_exo1"/>
    <property type="match status" value="1"/>
</dbReference>
<proteinExistence type="inferred from homology"/>
<evidence type="ECO:0000256" key="7">
    <source>
        <dbReference type="ARBA" id="ARBA00022722"/>
    </source>
</evidence>
<dbReference type="SMART" id="SM00279">
    <property type="entry name" value="HhH2"/>
    <property type="match status" value="1"/>
</dbReference>
<comment type="catalytic activity">
    <reaction evidence="14 16">
        <text>DNA(n) + a 2'-deoxyribonucleoside 5'-triphosphate = DNA(n+1) + diphosphate</text>
        <dbReference type="Rhea" id="RHEA:22508"/>
        <dbReference type="Rhea" id="RHEA-COMP:17339"/>
        <dbReference type="Rhea" id="RHEA-COMP:17340"/>
        <dbReference type="ChEBI" id="CHEBI:33019"/>
        <dbReference type="ChEBI" id="CHEBI:61560"/>
        <dbReference type="ChEBI" id="CHEBI:173112"/>
        <dbReference type="EC" id="2.7.7.7"/>
    </reaction>
</comment>
<dbReference type="SUPFAM" id="SSF53098">
    <property type="entry name" value="Ribonuclease H-like"/>
    <property type="match status" value="1"/>
</dbReference>
<dbReference type="GO" id="GO:0006302">
    <property type="term" value="P:double-strand break repair"/>
    <property type="evidence" value="ECO:0007669"/>
    <property type="project" value="TreeGrafter"/>
</dbReference>
<dbReference type="SMART" id="SM00474">
    <property type="entry name" value="35EXOc"/>
    <property type="match status" value="1"/>
</dbReference>
<keyword evidence="9" id="KW-0378">Hydrolase</keyword>
<feature type="domain" description="DNA-directed DNA polymerase family A palm" evidence="20">
    <location>
        <begin position="648"/>
        <end position="854"/>
    </location>
</feature>
<dbReference type="InterPro" id="IPR002421">
    <property type="entry name" value="5-3_exonuclease"/>
</dbReference>
<organism evidence="21 22">
    <name type="scientific">Nitrospira tepida</name>
    <dbReference type="NCBI Taxonomy" id="2973512"/>
    <lineage>
        <taxon>Bacteria</taxon>
        <taxon>Pseudomonadati</taxon>
        <taxon>Nitrospirota</taxon>
        <taxon>Nitrospiria</taxon>
        <taxon>Nitrospirales</taxon>
        <taxon>Nitrospiraceae</taxon>
        <taxon>Nitrospira</taxon>
    </lineage>
</organism>
<dbReference type="InterPro" id="IPR002298">
    <property type="entry name" value="DNA_polymerase_A"/>
</dbReference>
<dbReference type="InterPro" id="IPR043502">
    <property type="entry name" value="DNA/RNA_pol_sf"/>
</dbReference>
<feature type="domain" description="3'-5' exonuclease" evidence="18">
    <location>
        <begin position="305"/>
        <end position="481"/>
    </location>
</feature>
<dbReference type="InterPro" id="IPR029060">
    <property type="entry name" value="PIN-like_dom_sf"/>
</dbReference>
<evidence type="ECO:0000259" key="18">
    <source>
        <dbReference type="SMART" id="SM00474"/>
    </source>
</evidence>
<dbReference type="InterPro" id="IPR036279">
    <property type="entry name" value="5-3_exonuclease_C_sf"/>
</dbReference>
<dbReference type="EC" id="2.7.7.7" evidence="2 15"/>
<dbReference type="FunFam" id="3.40.50.1010:FF:000001">
    <property type="entry name" value="DNA polymerase I"/>
    <property type="match status" value="1"/>
</dbReference>
<dbReference type="GO" id="GO:0003677">
    <property type="term" value="F:DNA binding"/>
    <property type="evidence" value="ECO:0007669"/>
    <property type="project" value="UniProtKB-UniRule"/>
</dbReference>
<keyword evidence="12 16" id="KW-0238">DNA-binding</keyword>
<dbReference type="Proteomes" id="UP001179121">
    <property type="component" value="Chromosome"/>
</dbReference>
<sequence>MAADLTSQGAERPLLYLIDGSAYIYRAFYALPALTNSKGLQTNAIYGFTTMLTKILREHQPQGLAIVFDEKGPTHRHEEFKAYKAQRPPMPDGMQAQIPYIHKVVEAFRIPVVRLQGYEADDLIGSLARQAEQAGYDVAIVTSDKDMFQLLTPAVRIYDPVKERWFDEADCRERFGVEPGRVVEVMGLVGDATDNIPGVKGIGEKTAAKLIAEFGTIEGMLARLDEVKPPKTKTLLTEQAEMARLSRKLATIHVDAPIEFHAEDYRVKPLESDQLAPLLRELEFHSLLRTLQVTPAETEALGEGLSLLHDRPDLQRFADRIRQTGSLVLACVLSEQVPVRADVLGLALSGPDADPVYYVEGPGSGFDPLLKDLLSDQAVLKAAHDLKPVWLALKREGIDLASPLFDTMIAAYLLNPNRRSHSLETVALDTLGYQLRGVRMGGPAEPPVDLFTVQPPPGAHQAGEAATVVQRLVPVLREGLEAQGMLWLFEEVEMPLVPVLAEIERQGFLLDVSALEELNKELERELDRMMGQIASIAGGAFNINSPKQLAAVLFEKLGLKPVRKTKTGYSTDEDTLTQLASQHELPAQILNYRSLSKLKSTYVEALPNLVNPETGRLHTSLNQTVAATGRLSSADPNLQNIPVKGEYGLRIREAFVPPPGHLLLSADYSQIEPRILAHLSQDEKLIKVFERGEDIHMATAVEIFNLPPDRITKEMRRAAKTVVFGILYGISPYGLSQNLGTTQAEAKKYIDAYFERYAAVKAFLDRTIDQARERGYTTTILGRRRPIPEIASADPVQRGFGERMAVNSPIQGSAADLIKLAMIHVHRRLRDELPQTKMILQVHDELVFETPEDEVERAKQLVRSEMEATGEKLGLSVPLKVDLGVGNNWRAAHP</sequence>
<dbReference type="RefSeq" id="WP_289271143.1">
    <property type="nucleotide sequence ID" value="NZ_OX365700.1"/>
</dbReference>
<dbReference type="SMART" id="SM00482">
    <property type="entry name" value="POLAc"/>
    <property type="match status" value="1"/>
</dbReference>
<dbReference type="NCBIfam" id="NF004397">
    <property type="entry name" value="PRK05755.1"/>
    <property type="match status" value="1"/>
</dbReference>
<evidence type="ECO:0000256" key="1">
    <source>
        <dbReference type="ARBA" id="ARBA00007705"/>
    </source>
</evidence>
<dbReference type="Gene3D" id="3.40.50.1010">
    <property type="entry name" value="5'-nuclease"/>
    <property type="match status" value="1"/>
</dbReference>
<keyword evidence="17" id="KW-0175">Coiled coil</keyword>
<dbReference type="CDD" id="cd09898">
    <property type="entry name" value="H3TH_53EXO"/>
    <property type="match status" value="1"/>
</dbReference>
<dbReference type="InterPro" id="IPR036397">
    <property type="entry name" value="RNaseH_sf"/>
</dbReference>
<dbReference type="InterPro" id="IPR020046">
    <property type="entry name" value="5-3_exonucl_a-hlix_arch_N"/>
</dbReference>
<evidence type="ECO:0000256" key="11">
    <source>
        <dbReference type="ARBA" id="ARBA00022932"/>
    </source>
</evidence>
<evidence type="ECO:0000256" key="8">
    <source>
        <dbReference type="ARBA" id="ARBA00022763"/>
    </source>
</evidence>
<name>A0AA86T8T8_9BACT</name>
<dbReference type="PROSITE" id="PS00447">
    <property type="entry name" value="DNA_POLYMERASE_A"/>
    <property type="match status" value="1"/>
</dbReference>
<keyword evidence="8 16" id="KW-0227">DNA damage</keyword>
<dbReference type="InterPro" id="IPR054690">
    <property type="entry name" value="DNA_polI_exonuclease"/>
</dbReference>
<dbReference type="GO" id="GO:0003887">
    <property type="term" value="F:DNA-directed DNA polymerase activity"/>
    <property type="evidence" value="ECO:0007669"/>
    <property type="project" value="UniProtKB-UniRule"/>
</dbReference>
<keyword evidence="6 16" id="KW-0235">DNA replication</keyword>
<dbReference type="CDD" id="cd08637">
    <property type="entry name" value="DNA_pol_A_pol_I_C"/>
    <property type="match status" value="1"/>
</dbReference>
<dbReference type="GO" id="GO:0008408">
    <property type="term" value="F:3'-5' exonuclease activity"/>
    <property type="evidence" value="ECO:0007669"/>
    <property type="project" value="InterPro"/>
</dbReference>
<evidence type="ECO:0000256" key="14">
    <source>
        <dbReference type="ARBA" id="ARBA00049244"/>
    </source>
</evidence>
<keyword evidence="11 16" id="KW-0239">DNA-directed DNA polymerase</keyword>
<dbReference type="Pfam" id="PF02739">
    <property type="entry name" value="5_3_exonuc_N"/>
    <property type="match status" value="1"/>
</dbReference>
<keyword evidence="4 16" id="KW-0808">Transferase</keyword>
<gene>
    <name evidence="16" type="primary">polA</name>
    <name evidence="21" type="ORF">DNFV4_04149</name>
</gene>
<evidence type="ECO:0000313" key="21">
    <source>
        <dbReference type="EMBL" id="CAI4033707.1"/>
    </source>
</evidence>
<evidence type="ECO:0000259" key="19">
    <source>
        <dbReference type="SMART" id="SM00475"/>
    </source>
</evidence>
<dbReference type="InterPro" id="IPR019760">
    <property type="entry name" value="DNA-dir_DNA_pol_A_CS"/>
</dbReference>
<evidence type="ECO:0000256" key="6">
    <source>
        <dbReference type="ARBA" id="ARBA00022705"/>
    </source>
</evidence>
<dbReference type="NCBIfam" id="TIGR00593">
    <property type="entry name" value="pola"/>
    <property type="match status" value="1"/>
</dbReference>
<dbReference type="CDD" id="cd09859">
    <property type="entry name" value="PIN_53EXO"/>
    <property type="match status" value="1"/>
</dbReference>
<keyword evidence="13 16" id="KW-0234">DNA repair</keyword>
<reference evidence="21" key="1">
    <citation type="submission" date="2022-10" db="EMBL/GenBank/DDBJ databases">
        <authorList>
            <person name="Koch H."/>
        </authorList>
    </citation>
    <scope>NUCLEOTIDE SEQUENCE</scope>
    <source>
        <strain evidence="21">DNF</strain>
    </source>
</reference>